<protein>
    <submittedName>
        <fullName evidence="3">Concanavalin A-like lectin/glucanase</fullName>
    </submittedName>
</protein>
<dbReference type="PRINTS" id="PR00977">
    <property type="entry name" value="SCYTLDPTASE"/>
</dbReference>
<dbReference type="InterPro" id="IPR013320">
    <property type="entry name" value="ConA-like_dom_sf"/>
</dbReference>
<dbReference type="EMBL" id="AZHB01000015">
    <property type="protein sequence ID" value="OAA60090.1"/>
    <property type="molecule type" value="Genomic_DNA"/>
</dbReference>
<evidence type="ECO:0000256" key="1">
    <source>
        <dbReference type="PIRSR" id="PIRSR600250-50"/>
    </source>
</evidence>
<dbReference type="PANTHER" id="PTHR37536:SF1">
    <property type="entry name" value="ASPERGILLOPEPSIN, PUTAITVE (AFU_ORTHOLOGUE AFUA_7G01200)"/>
    <property type="match status" value="1"/>
</dbReference>
<dbReference type="Pfam" id="PF01828">
    <property type="entry name" value="Peptidase_A4"/>
    <property type="match status" value="1"/>
</dbReference>
<name>A0A167SZH8_CORFA</name>
<dbReference type="GO" id="GO:0006508">
    <property type="term" value="P:proteolysis"/>
    <property type="evidence" value="ECO:0007669"/>
    <property type="project" value="InterPro"/>
</dbReference>
<dbReference type="Gene3D" id="2.60.120.700">
    <property type="entry name" value="Peptidase G1"/>
    <property type="match status" value="1"/>
</dbReference>
<keyword evidence="3" id="KW-0430">Lectin</keyword>
<dbReference type="GO" id="GO:0030246">
    <property type="term" value="F:carbohydrate binding"/>
    <property type="evidence" value="ECO:0007669"/>
    <property type="project" value="UniProtKB-KW"/>
</dbReference>
<evidence type="ECO:0000313" key="3">
    <source>
        <dbReference type="EMBL" id="OAA60090.1"/>
    </source>
</evidence>
<dbReference type="InterPro" id="IPR038656">
    <property type="entry name" value="Peptidase_G1_sf"/>
</dbReference>
<evidence type="ECO:0000256" key="2">
    <source>
        <dbReference type="SAM" id="SignalP"/>
    </source>
</evidence>
<dbReference type="STRING" id="1081104.A0A167SZH8"/>
<feature type="signal peptide" evidence="2">
    <location>
        <begin position="1"/>
        <end position="18"/>
    </location>
</feature>
<dbReference type="InterPro" id="IPR000250">
    <property type="entry name" value="Peptidase_G1"/>
</dbReference>
<dbReference type="GO" id="GO:0070007">
    <property type="term" value="F:glutamic-type endopeptidase activity"/>
    <property type="evidence" value="ECO:0007669"/>
    <property type="project" value="InterPro"/>
</dbReference>
<feature type="chain" id="PRO_5007892424" evidence="2">
    <location>
        <begin position="19"/>
        <end position="234"/>
    </location>
</feature>
<dbReference type="Proteomes" id="UP000076744">
    <property type="component" value="Unassembled WGS sequence"/>
</dbReference>
<dbReference type="RefSeq" id="XP_018703203.1">
    <property type="nucleotide sequence ID" value="XM_018849705.1"/>
</dbReference>
<sequence length="234" mass="24917">MQTTSTVILSFLAGHALGAPAEASTSRLHSRDKVAPWGGAVLGGKGWNYVTGVLTVPKISGKGSDASASIWVGIDGKSCDSAILQTGITVFGDGSMHTWTEWWKQNEEAYPTSIKVAAGDRLRMTVHATSTTSGNTTIENLTQGGSQTKTFSGVTKYPLCQTDAEWIIEDYFHNDKRVPFVDFGKISFTDAYAQTADGTKHTPQGATILNVNVNGSDKTKCSSDSKGAYCSYVS</sequence>
<accession>A0A167SZH8</accession>
<gene>
    <name evidence="3" type="ORF">ISF_06101</name>
</gene>
<evidence type="ECO:0000313" key="4">
    <source>
        <dbReference type="Proteomes" id="UP000076744"/>
    </source>
</evidence>
<keyword evidence="4" id="KW-1185">Reference proteome</keyword>
<dbReference type="OrthoDB" id="2862635at2759"/>
<reference evidence="3 4" key="1">
    <citation type="journal article" date="2016" name="Genome Biol. Evol.">
        <title>Divergent and convergent evolution of fungal pathogenicity.</title>
        <authorList>
            <person name="Shang Y."/>
            <person name="Xiao G."/>
            <person name="Zheng P."/>
            <person name="Cen K."/>
            <person name="Zhan S."/>
            <person name="Wang C."/>
        </authorList>
    </citation>
    <scope>NUCLEOTIDE SEQUENCE [LARGE SCALE GENOMIC DNA]</scope>
    <source>
        <strain evidence="3 4">ARSEF 2679</strain>
    </source>
</reference>
<organism evidence="3 4">
    <name type="scientific">Cordyceps fumosorosea (strain ARSEF 2679)</name>
    <name type="common">Isaria fumosorosea</name>
    <dbReference type="NCBI Taxonomy" id="1081104"/>
    <lineage>
        <taxon>Eukaryota</taxon>
        <taxon>Fungi</taxon>
        <taxon>Dikarya</taxon>
        <taxon>Ascomycota</taxon>
        <taxon>Pezizomycotina</taxon>
        <taxon>Sordariomycetes</taxon>
        <taxon>Hypocreomycetidae</taxon>
        <taxon>Hypocreales</taxon>
        <taxon>Cordycipitaceae</taxon>
        <taxon>Cordyceps</taxon>
    </lineage>
</organism>
<feature type="active site" description="Proton acceptor" evidence="1">
    <location>
        <position position="169"/>
    </location>
</feature>
<dbReference type="CDD" id="cd13426">
    <property type="entry name" value="Peptidase_G1"/>
    <property type="match status" value="1"/>
</dbReference>
<dbReference type="SUPFAM" id="SSF49899">
    <property type="entry name" value="Concanavalin A-like lectins/glucanases"/>
    <property type="match status" value="1"/>
</dbReference>
<dbReference type="AlphaFoldDB" id="A0A167SZH8"/>
<dbReference type="GeneID" id="30022393"/>
<dbReference type="PANTHER" id="PTHR37536">
    <property type="entry name" value="PUTATIVE (AFU_ORTHOLOGUE AFUA_3G02970)-RELATED"/>
    <property type="match status" value="1"/>
</dbReference>
<proteinExistence type="predicted"/>
<keyword evidence="2" id="KW-0732">Signal</keyword>
<comment type="caution">
    <text evidence="3">The sequence shown here is derived from an EMBL/GenBank/DDBJ whole genome shotgun (WGS) entry which is preliminary data.</text>
</comment>